<evidence type="ECO:0000313" key="2">
    <source>
        <dbReference type="EMBL" id="KAA1072949.1"/>
    </source>
</evidence>
<dbReference type="EMBL" id="VDEP01000475">
    <property type="protein sequence ID" value="KAA1072949.1"/>
    <property type="molecule type" value="Genomic_DNA"/>
</dbReference>
<organism evidence="2 3">
    <name type="scientific">Puccinia graminis f. sp. tritici</name>
    <dbReference type="NCBI Taxonomy" id="56615"/>
    <lineage>
        <taxon>Eukaryota</taxon>
        <taxon>Fungi</taxon>
        <taxon>Dikarya</taxon>
        <taxon>Basidiomycota</taxon>
        <taxon>Pucciniomycotina</taxon>
        <taxon>Pucciniomycetes</taxon>
        <taxon>Pucciniales</taxon>
        <taxon>Pucciniaceae</taxon>
        <taxon>Puccinia</taxon>
    </lineage>
</organism>
<gene>
    <name evidence="2" type="ORF">PGTUg99_006741</name>
</gene>
<evidence type="ECO:0000256" key="1">
    <source>
        <dbReference type="SAM" id="MobiDB-lite"/>
    </source>
</evidence>
<sequence length="68" mass="7443">MESFGSDTSSTTASNPTATSAIRLFQEHCTRLWTTIWVTNNGPTRSLLPPDPVKTNSIMSGGLWKSEE</sequence>
<protein>
    <submittedName>
        <fullName evidence="2">Uncharacterized protein</fullName>
    </submittedName>
</protein>
<comment type="caution">
    <text evidence="2">The sequence shown here is derived from an EMBL/GenBank/DDBJ whole genome shotgun (WGS) entry which is preliminary data.</text>
</comment>
<dbReference type="AlphaFoldDB" id="A0A5B0M9N4"/>
<name>A0A5B0M9N4_PUCGR</name>
<evidence type="ECO:0000313" key="3">
    <source>
        <dbReference type="Proteomes" id="UP000325313"/>
    </source>
</evidence>
<proteinExistence type="predicted"/>
<accession>A0A5B0M9N4</accession>
<reference evidence="2 3" key="1">
    <citation type="submission" date="2019-05" db="EMBL/GenBank/DDBJ databases">
        <title>Emergence of the Ug99 lineage of the wheat stem rust pathogen through somatic hybridization.</title>
        <authorList>
            <person name="Li F."/>
            <person name="Upadhyaya N.M."/>
            <person name="Sperschneider J."/>
            <person name="Matny O."/>
            <person name="Nguyen-Phuc H."/>
            <person name="Mago R."/>
            <person name="Raley C."/>
            <person name="Miller M.E."/>
            <person name="Silverstein K.A.T."/>
            <person name="Henningsen E."/>
            <person name="Hirsch C.D."/>
            <person name="Visser B."/>
            <person name="Pretorius Z.A."/>
            <person name="Steffenson B.J."/>
            <person name="Schwessinger B."/>
            <person name="Dodds P.N."/>
            <person name="Figueroa M."/>
        </authorList>
    </citation>
    <scope>NUCLEOTIDE SEQUENCE [LARGE SCALE GENOMIC DNA]</scope>
    <source>
        <strain evidence="2 3">Ug99</strain>
    </source>
</reference>
<feature type="region of interest" description="Disordered" evidence="1">
    <location>
        <begin position="44"/>
        <end position="68"/>
    </location>
</feature>
<dbReference type="Proteomes" id="UP000325313">
    <property type="component" value="Unassembled WGS sequence"/>
</dbReference>